<evidence type="ECO:0000256" key="1">
    <source>
        <dbReference type="ARBA" id="ARBA00023002"/>
    </source>
</evidence>
<keyword evidence="3" id="KW-1133">Transmembrane helix</keyword>
<gene>
    <name evidence="5" type="ORF">BGW36DRAFT_382441</name>
</gene>
<name>A0AAD4KPE3_9EURO</name>
<evidence type="ECO:0000313" key="5">
    <source>
        <dbReference type="EMBL" id="KAH8695288.1"/>
    </source>
</evidence>
<dbReference type="PANTHER" id="PTHR10366">
    <property type="entry name" value="NAD DEPENDENT EPIMERASE/DEHYDRATASE"/>
    <property type="match status" value="1"/>
</dbReference>
<dbReference type="GeneID" id="70246824"/>
<dbReference type="CDD" id="cd05227">
    <property type="entry name" value="AR_SDR_e"/>
    <property type="match status" value="1"/>
</dbReference>
<dbReference type="Pfam" id="PF01370">
    <property type="entry name" value="Epimerase"/>
    <property type="match status" value="1"/>
</dbReference>
<keyword evidence="1" id="KW-0560">Oxidoreductase</keyword>
<feature type="transmembrane region" description="Helical" evidence="3">
    <location>
        <begin position="6"/>
        <end position="25"/>
    </location>
</feature>
<dbReference type="InterPro" id="IPR050425">
    <property type="entry name" value="NAD(P)_dehydrat-like"/>
</dbReference>
<comment type="caution">
    <text evidence="5">The sequence shown here is derived from an EMBL/GenBank/DDBJ whole genome shotgun (WGS) entry which is preliminary data.</text>
</comment>
<dbReference type="PANTHER" id="PTHR10366:SF564">
    <property type="entry name" value="STEROL-4-ALPHA-CARBOXYLATE 3-DEHYDROGENASE, DECARBOXYLATING"/>
    <property type="match status" value="1"/>
</dbReference>
<organism evidence="5 6">
    <name type="scientific">Talaromyces proteolyticus</name>
    <dbReference type="NCBI Taxonomy" id="1131652"/>
    <lineage>
        <taxon>Eukaryota</taxon>
        <taxon>Fungi</taxon>
        <taxon>Dikarya</taxon>
        <taxon>Ascomycota</taxon>
        <taxon>Pezizomycotina</taxon>
        <taxon>Eurotiomycetes</taxon>
        <taxon>Eurotiomycetidae</taxon>
        <taxon>Eurotiales</taxon>
        <taxon>Trichocomaceae</taxon>
        <taxon>Talaromyces</taxon>
        <taxon>Talaromyces sect. Bacilispori</taxon>
    </lineage>
</organism>
<dbReference type="InterPro" id="IPR001509">
    <property type="entry name" value="Epimerase_deHydtase"/>
</dbReference>
<accession>A0AAD4KPE3</accession>
<dbReference type="SUPFAM" id="SSF51735">
    <property type="entry name" value="NAD(P)-binding Rossmann-fold domains"/>
    <property type="match status" value="1"/>
</dbReference>
<feature type="domain" description="NAD-dependent epimerase/dehydratase" evidence="4">
    <location>
        <begin position="7"/>
        <end position="252"/>
    </location>
</feature>
<dbReference type="RefSeq" id="XP_046070430.1">
    <property type="nucleotide sequence ID" value="XM_046216537.1"/>
</dbReference>
<dbReference type="EMBL" id="JAJTJA010000008">
    <property type="protein sequence ID" value="KAH8695288.1"/>
    <property type="molecule type" value="Genomic_DNA"/>
</dbReference>
<evidence type="ECO:0000256" key="3">
    <source>
        <dbReference type="SAM" id="Phobius"/>
    </source>
</evidence>
<keyword evidence="3" id="KW-0812">Transmembrane</keyword>
<evidence type="ECO:0000256" key="2">
    <source>
        <dbReference type="ARBA" id="ARBA00023445"/>
    </source>
</evidence>
<keyword evidence="3" id="KW-0472">Membrane</keyword>
<dbReference type="InterPro" id="IPR036291">
    <property type="entry name" value="NAD(P)-bd_dom_sf"/>
</dbReference>
<protein>
    <submittedName>
        <fullName evidence="5">NAD dependent epimerase/dehydratase</fullName>
    </submittedName>
</protein>
<dbReference type="GO" id="GO:0016616">
    <property type="term" value="F:oxidoreductase activity, acting on the CH-OH group of donors, NAD or NADP as acceptor"/>
    <property type="evidence" value="ECO:0007669"/>
    <property type="project" value="TreeGrafter"/>
</dbReference>
<sequence length="352" mass="38906">MSEKPLVLVTGGTGFLAIWVIVHLYKKDYRVRTTVRSLSRADGIKAQLREAGIEESKISSLEVYEADLLKDGGWTEAMKGVMFVQHVASPFPSSLPKHENDLIIPARDGTLRVLRAARDAKSVHRVVVTSSFAAIAYGHDNEYPELYKYTEKEWSNLESKDTSAYPKSKTLAEQAAWNFIEKEGGSLELTVINPVGIFGPVLGKDVGTSARAVTELLEGSVPGIPQLSFQVVDVRDCADLHLRAMKNPNAKGERFIGVGEGTIWMADIAKLLRKNLGDKAQKVPKFVFPNSFVRILSLFMPVVRLIVKELGKEKLASNAKAKEILGWQWQYNNEEAIMALANSLIKLGAVKI</sequence>
<dbReference type="FunFam" id="3.40.50.720:FF:000336">
    <property type="entry name" value="Aldehyde reductase"/>
    <property type="match status" value="1"/>
</dbReference>
<reference evidence="5" key="1">
    <citation type="submission" date="2021-12" db="EMBL/GenBank/DDBJ databases">
        <title>Convergent genome expansion in fungi linked to evolution of root-endophyte symbiosis.</title>
        <authorList>
            <consortium name="DOE Joint Genome Institute"/>
            <person name="Ke Y.-H."/>
            <person name="Bonito G."/>
            <person name="Liao H.-L."/>
            <person name="Looney B."/>
            <person name="Rojas-Flechas A."/>
            <person name="Nash J."/>
            <person name="Hameed K."/>
            <person name="Schadt C."/>
            <person name="Martin F."/>
            <person name="Crous P.W."/>
            <person name="Miettinen O."/>
            <person name="Magnuson J.K."/>
            <person name="Labbe J."/>
            <person name="Jacobson D."/>
            <person name="Doktycz M.J."/>
            <person name="Veneault-Fourrey C."/>
            <person name="Kuo A."/>
            <person name="Mondo S."/>
            <person name="Calhoun S."/>
            <person name="Riley R."/>
            <person name="Ohm R."/>
            <person name="LaButti K."/>
            <person name="Andreopoulos B."/>
            <person name="Pangilinan J."/>
            <person name="Nolan M."/>
            <person name="Tritt A."/>
            <person name="Clum A."/>
            <person name="Lipzen A."/>
            <person name="Daum C."/>
            <person name="Barry K."/>
            <person name="Grigoriev I.V."/>
            <person name="Vilgalys R."/>
        </authorList>
    </citation>
    <scope>NUCLEOTIDE SEQUENCE</scope>
    <source>
        <strain evidence="5">PMI_201</strain>
    </source>
</reference>
<proteinExistence type="inferred from homology"/>
<keyword evidence="6" id="KW-1185">Reference proteome</keyword>
<dbReference type="Proteomes" id="UP001201262">
    <property type="component" value="Unassembled WGS sequence"/>
</dbReference>
<dbReference type="Gene3D" id="3.40.50.720">
    <property type="entry name" value="NAD(P)-binding Rossmann-like Domain"/>
    <property type="match status" value="1"/>
</dbReference>
<comment type="similarity">
    <text evidence="2">Belongs to the NAD(P)-dependent epimerase/dehydratase family. Dihydroflavonol-4-reductase subfamily.</text>
</comment>
<dbReference type="AlphaFoldDB" id="A0AAD4KPE3"/>
<evidence type="ECO:0000259" key="4">
    <source>
        <dbReference type="Pfam" id="PF01370"/>
    </source>
</evidence>
<evidence type="ECO:0000313" key="6">
    <source>
        <dbReference type="Proteomes" id="UP001201262"/>
    </source>
</evidence>